<proteinExistence type="predicted"/>
<dbReference type="RefSeq" id="WP_168615362.1">
    <property type="nucleotide sequence ID" value="NZ_BAAAOX010000047.1"/>
</dbReference>
<feature type="compositionally biased region" description="Low complexity" evidence="1">
    <location>
        <begin position="205"/>
        <end position="216"/>
    </location>
</feature>
<dbReference type="AlphaFoldDB" id="A0A7H2BCS1"/>
<accession>A0A7H2BCS1</accession>
<dbReference type="InterPro" id="IPR007410">
    <property type="entry name" value="LpqE-like"/>
</dbReference>
<reference evidence="3 4" key="1">
    <citation type="submission" date="2020-09" db="EMBL/GenBank/DDBJ databases">
        <title>Investigation of environmental microbes.</title>
        <authorList>
            <person name="Ou Y."/>
            <person name="Kang Q."/>
        </authorList>
    </citation>
    <scope>NUCLEOTIDE SEQUENCE [LARGE SCALE GENOMIC DNA]</scope>
    <source>
        <strain evidence="3 4">KJZ-14</strain>
    </source>
</reference>
<dbReference type="Pfam" id="PF04314">
    <property type="entry name" value="PCuAC"/>
    <property type="match status" value="1"/>
</dbReference>
<sequence length="226" mass="23357">MKTSSLRAFMAVASLSVLALSGCSAADQSTNAGDSSASVSASSEGALSISQPWIKAADNGMTAAFGTVTNNSDQPVKITGATTDISDDVQLHVTEIDPNTGTSQMKEATDGFTIEPGASHELAPGGDHIMLMNVGCSLKTGNNAEITVKLEDGSSQTFTFEVRDYQGAQEKYAPGESASATASESAEHSDQEMGDMENMDHSSMDHSAMSHSASASESALPECHSH</sequence>
<feature type="region of interest" description="Disordered" evidence="1">
    <location>
        <begin position="170"/>
        <end position="226"/>
    </location>
</feature>
<organism evidence="3 4">
    <name type="scientific">Rothia terrae</name>
    <dbReference type="NCBI Taxonomy" id="396015"/>
    <lineage>
        <taxon>Bacteria</taxon>
        <taxon>Bacillati</taxon>
        <taxon>Actinomycetota</taxon>
        <taxon>Actinomycetes</taxon>
        <taxon>Micrococcales</taxon>
        <taxon>Micrococcaceae</taxon>
        <taxon>Rothia</taxon>
    </lineage>
</organism>
<feature type="signal peptide" evidence="2">
    <location>
        <begin position="1"/>
        <end position="25"/>
    </location>
</feature>
<keyword evidence="2" id="KW-0732">Signal</keyword>
<keyword evidence="4" id="KW-1185">Reference proteome</keyword>
<protein>
    <submittedName>
        <fullName evidence="3">Copper chaperone PCu(A)C</fullName>
    </submittedName>
</protein>
<dbReference type="Gene3D" id="2.60.40.1890">
    <property type="entry name" value="PCu(A)C copper chaperone"/>
    <property type="match status" value="1"/>
</dbReference>
<gene>
    <name evidence="3" type="ORF">IDM49_09610</name>
</gene>
<dbReference type="EMBL" id="CP061539">
    <property type="protein sequence ID" value="QNV37467.1"/>
    <property type="molecule type" value="Genomic_DNA"/>
</dbReference>
<evidence type="ECO:0000313" key="3">
    <source>
        <dbReference type="EMBL" id="QNV37467.1"/>
    </source>
</evidence>
<evidence type="ECO:0000256" key="1">
    <source>
        <dbReference type="SAM" id="MobiDB-lite"/>
    </source>
</evidence>
<name>A0A7H2BCS1_9MICC</name>
<dbReference type="PROSITE" id="PS51257">
    <property type="entry name" value="PROKAR_LIPOPROTEIN"/>
    <property type="match status" value="1"/>
</dbReference>
<dbReference type="PANTHER" id="PTHR36302">
    <property type="entry name" value="BLR7088 PROTEIN"/>
    <property type="match status" value="1"/>
</dbReference>
<evidence type="ECO:0000256" key="2">
    <source>
        <dbReference type="SAM" id="SignalP"/>
    </source>
</evidence>
<dbReference type="SUPFAM" id="SSF110087">
    <property type="entry name" value="DR1885-like metal-binding protein"/>
    <property type="match status" value="1"/>
</dbReference>
<dbReference type="PANTHER" id="PTHR36302:SF1">
    <property type="entry name" value="COPPER CHAPERONE PCU(A)C"/>
    <property type="match status" value="1"/>
</dbReference>
<dbReference type="GeneID" id="96624495"/>
<evidence type="ECO:0000313" key="4">
    <source>
        <dbReference type="Proteomes" id="UP000516404"/>
    </source>
</evidence>
<dbReference type="InterPro" id="IPR036182">
    <property type="entry name" value="PCuAC_sf"/>
</dbReference>
<dbReference type="InterPro" id="IPR058248">
    <property type="entry name" value="Lxx211020-like"/>
</dbReference>
<dbReference type="Proteomes" id="UP000516404">
    <property type="component" value="Chromosome"/>
</dbReference>
<feature type="chain" id="PRO_5028901575" evidence="2">
    <location>
        <begin position="26"/>
        <end position="226"/>
    </location>
</feature>
<dbReference type="KEGG" id="rter:IDM49_09610"/>